<dbReference type="InterPro" id="IPR051030">
    <property type="entry name" value="Vitamin_B12-ABC_binding"/>
</dbReference>
<accession>A0ABW3MF14</accession>
<dbReference type="PANTHER" id="PTHR42860">
    <property type="entry name" value="VITAMIN B12-BINDING PROTEIN"/>
    <property type="match status" value="1"/>
</dbReference>
<reference evidence="2" key="1">
    <citation type="journal article" date="2019" name="Int. J. Syst. Evol. Microbiol.">
        <title>The Global Catalogue of Microorganisms (GCM) 10K type strain sequencing project: providing services to taxonomists for standard genome sequencing and annotation.</title>
        <authorList>
            <consortium name="The Broad Institute Genomics Platform"/>
            <consortium name="The Broad Institute Genome Sequencing Center for Infectious Disease"/>
            <person name="Wu L."/>
            <person name="Ma J."/>
        </authorList>
    </citation>
    <scope>NUCLEOTIDE SEQUENCE [LARGE SCALE GENOMIC DNA]</scope>
    <source>
        <strain evidence="2">JCM 31486</strain>
    </source>
</reference>
<dbReference type="Gene3D" id="3.40.50.1980">
    <property type="entry name" value="Nitrogenase molybdenum iron protein domain"/>
    <property type="match status" value="1"/>
</dbReference>
<proteinExistence type="predicted"/>
<feature type="non-terminal residue" evidence="1">
    <location>
        <position position="167"/>
    </location>
</feature>
<dbReference type="EMBL" id="JBHTIS010002076">
    <property type="protein sequence ID" value="MFD1049266.1"/>
    <property type="molecule type" value="Genomic_DNA"/>
</dbReference>
<evidence type="ECO:0000313" key="1">
    <source>
        <dbReference type="EMBL" id="MFD1049266.1"/>
    </source>
</evidence>
<comment type="caution">
    <text evidence="1">The sequence shown here is derived from an EMBL/GenBank/DDBJ whole genome shotgun (WGS) entry which is preliminary data.</text>
</comment>
<dbReference type="SUPFAM" id="SSF53807">
    <property type="entry name" value="Helical backbone' metal receptor"/>
    <property type="match status" value="1"/>
</dbReference>
<keyword evidence="2" id="KW-1185">Reference proteome</keyword>
<sequence>MRIVSLLPAATDIVAVLGRLPNLVGRTHECDWPAEVTSIPVVTASALDADRLSSREISAAVGGATHSGSSLYALNTDLLAELAPTVILTQDLCDVCAVSYQRVSEAVRILDTGTRVISLEPTTLPEVLSCLTVVGEALDAPAAEQLAAAQARLDVVRRHVADRPRPR</sequence>
<protein>
    <submittedName>
        <fullName evidence="1">Cobalamin-binding protein</fullName>
    </submittedName>
</protein>
<dbReference type="PANTHER" id="PTHR42860:SF1">
    <property type="entry name" value="VITAMIN B12-BINDING PROTEIN"/>
    <property type="match status" value="1"/>
</dbReference>
<dbReference type="Proteomes" id="UP001597045">
    <property type="component" value="Unassembled WGS sequence"/>
</dbReference>
<gene>
    <name evidence="1" type="ORF">ACFQ1S_28875</name>
</gene>
<name>A0ABW3MF14_9PSEU</name>
<organism evidence="1 2">
    <name type="scientific">Kibdelosporangium lantanae</name>
    <dbReference type="NCBI Taxonomy" id="1497396"/>
    <lineage>
        <taxon>Bacteria</taxon>
        <taxon>Bacillati</taxon>
        <taxon>Actinomycetota</taxon>
        <taxon>Actinomycetes</taxon>
        <taxon>Pseudonocardiales</taxon>
        <taxon>Pseudonocardiaceae</taxon>
        <taxon>Kibdelosporangium</taxon>
    </lineage>
</organism>
<evidence type="ECO:0000313" key="2">
    <source>
        <dbReference type="Proteomes" id="UP001597045"/>
    </source>
</evidence>